<comment type="caution">
    <text evidence="7">The sequence shown here is derived from an EMBL/GenBank/DDBJ whole genome shotgun (WGS) entry which is preliminary data.</text>
</comment>
<dbReference type="GO" id="GO:0016274">
    <property type="term" value="F:protein-arginine N-methyltransferase activity"/>
    <property type="evidence" value="ECO:0007669"/>
    <property type="project" value="InterPro"/>
</dbReference>
<evidence type="ECO:0000259" key="6">
    <source>
        <dbReference type="Pfam" id="PF22528"/>
    </source>
</evidence>
<dbReference type="InterPro" id="IPR029063">
    <property type="entry name" value="SAM-dependent_MTases_sf"/>
</dbReference>
<evidence type="ECO:0000313" key="8">
    <source>
        <dbReference type="Proteomes" id="UP000009328"/>
    </source>
</evidence>
<dbReference type="InterPro" id="IPR041698">
    <property type="entry name" value="Methyltransf_25"/>
</dbReference>
<dbReference type="InterPro" id="IPR055135">
    <property type="entry name" value="PRMT_dom"/>
</dbReference>
<dbReference type="GO" id="GO:0005634">
    <property type="term" value="C:nucleus"/>
    <property type="evidence" value="ECO:0007669"/>
    <property type="project" value="TreeGrafter"/>
</dbReference>
<evidence type="ECO:0000256" key="1">
    <source>
        <dbReference type="ARBA" id="ARBA00022603"/>
    </source>
</evidence>
<dbReference type="CDD" id="cd02440">
    <property type="entry name" value="AdoMet_MTases"/>
    <property type="match status" value="1"/>
</dbReference>
<dbReference type="GO" id="GO:0032259">
    <property type="term" value="P:methylation"/>
    <property type="evidence" value="ECO:0007669"/>
    <property type="project" value="UniProtKB-KW"/>
</dbReference>
<dbReference type="Gene3D" id="2.70.160.11">
    <property type="entry name" value="Hnrnp arginine n-methyltransferase1"/>
    <property type="match status" value="1"/>
</dbReference>
<reference evidence="7 8" key="1">
    <citation type="journal article" date="2012" name="Eukaryot. Cell">
        <title>Draft genome sequence of Wickerhamomyces ciferrii NRRL Y-1031 F-60-10.</title>
        <authorList>
            <person name="Schneider J."/>
            <person name="Andrea H."/>
            <person name="Blom J."/>
            <person name="Jaenicke S."/>
            <person name="Ruckert C."/>
            <person name="Schorsch C."/>
            <person name="Szczepanowski R."/>
            <person name="Farwick M."/>
            <person name="Goesmann A."/>
            <person name="Puhler A."/>
            <person name="Schaffer S."/>
            <person name="Tauch A."/>
            <person name="Kohler T."/>
            <person name="Brinkrolf K."/>
        </authorList>
    </citation>
    <scope>NUCLEOTIDE SEQUENCE [LARGE SCALE GENOMIC DNA]</scope>
    <source>
        <strain evidence="8">ATCC 14091 / BCRC 22168 / CBS 111 / JCM 3599 / NBRC 0793 / NRRL Y-1031 F-60-10</strain>
    </source>
</reference>
<evidence type="ECO:0000313" key="7">
    <source>
        <dbReference type="EMBL" id="CCH45533.1"/>
    </source>
</evidence>
<dbReference type="eggNOG" id="KOG1499">
    <property type="taxonomic scope" value="Eukaryota"/>
</dbReference>
<keyword evidence="8" id="KW-1185">Reference proteome</keyword>
<keyword evidence="1 4" id="KW-0489">Methyltransferase</keyword>
<keyword evidence="3 4" id="KW-0949">S-adenosyl-L-methionine</keyword>
<dbReference type="Proteomes" id="UP000009328">
    <property type="component" value="Unassembled WGS sequence"/>
</dbReference>
<protein>
    <submittedName>
        <fullName evidence="7">Uncharacterized protein</fullName>
    </submittedName>
</protein>
<dbReference type="PANTHER" id="PTHR11006">
    <property type="entry name" value="PROTEIN ARGININE N-METHYLTRANSFERASE"/>
    <property type="match status" value="1"/>
</dbReference>
<proteinExistence type="predicted"/>
<dbReference type="STRING" id="1206466.K0KWN1"/>
<keyword evidence="2 4" id="KW-0808">Transferase</keyword>
<evidence type="ECO:0000256" key="2">
    <source>
        <dbReference type="ARBA" id="ARBA00022679"/>
    </source>
</evidence>
<dbReference type="GO" id="GO:0042054">
    <property type="term" value="F:histone methyltransferase activity"/>
    <property type="evidence" value="ECO:0007669"/>
    <property type="project" value="TreeGrafter"/>
</dbReference>
<dbReference type="Pfam" id="PF13649">
    <property type="entry name" value="Methyltransf_25"/>
    <property type="match status" value="1"/>
</dbReference>
<dbReference type="EMBL" id="CAIF01000200">
    <property type="protein sequence ID" value="CCH45533.1"/>
    <property type="molecule type" value="Genomic_DNA"/>
</dbReference>
<sequence length="341" mass="39364">MAQESATDKASLAFSEQHYFSSYDHFGIHEEMLKDQVRTLSYRQAIFKNKDLFKDKVVLDVGCGTGILSLFAAQAGAKHVIAVDMSNIIEMAQKIVDLNGYSDKITLVRGKLEDVKLPYPEVDIIISEWMGYFLLYESMLDTVLYARDHYLKKGGLIFPDRATMRIAGIEDGAYKDDKIHYWENVYGFDYTPFIDIAMCEPLVDIVEKNAVATTSAELIDIDINTVKIEDLAFFKSFKLKALRDDQIHGLVAWFDIWFPSNDPKNEVYFSTGPHAHYTHWKQTVVYLDQVLDVKKDEEIEITLANRPNATNPRELDIEVEWNLKVNDEYRAQKGKYNYFMR</sequence>
<gene>
    <name evidence="7" type="ORF">BN7_5115</name>
</gene>
<dbReference type="InParanoid" id="K0KWN1"/>
<feature type="domain" description="Protein arginine N-methyltransferase" evidence="6">
    <location>
        <begin position="160"/>
        <end position="324"/>
    </location>
</feature>
<dbReference type="Gene3D" id="3.40.50.150">
    <property type="entry name" value="Vaccinia Virus protein VP39"/>
    <property type="match status" value="1"/>
</dbReference>
<dbReference type="InterPro" id="IPR025799">
    <property type="entry name" value="Arg_MeTrfase"/>
</dbReference>
<dbReference type="PANTHER" id="PTHR11006:SF53">
    <property type="entry name" value="PROTEIN ARGININE N-METHYLTRANSFERASE 3"/>
    <property type="match status" value="1"/>
</dbReference>
<dbReference type="FunFam" id="2.70.160.11:FF:000001">
    <property type="entry name" value="Blast:Protein arginine N-methyltransferase 1"/>
    <property type="match status" value="1"/>
</dbReference>
<dbReference type="HOGENOM" id="CLU_017375_1_2_1"/>
<dbReference type="FunFam" id="3.40.50.150:FF:000050">
    <property type="entry name" value="Hnrnp arginine n-methyltransferase"/>
    <property type="match status" value="1"/>
</dbReference>
<dbReference type="AlphaFoldDB" id="K0KWN1"/>
<evidence type="ECO:0000256" key="3">
    <source>
        <dbReference type="ARBA" id="ARBA00022691"/>
    </source>
</evidence>
<dbReference type="PROSITE" id="PS51678">
    <property type="entry name" value="SAM_MT_PRMT"/>
    <property type="match status" value="1"/>
</dbReference>
<evidence type="ECO:0000259" key="5">
    <source>
        <dbReference type="Pfam" id="PF13649"/>
    </source>
</evidence>
<feature type="domain" description="Methyltransferase" evidence="5">
    <location>
        <begin position="58"/>
        <end position="155"/>
    </location>
</feature>
<evidence type="ECO:0000256" key="4">
    <source>
        <dbReference type="PROSITE-ProRule" id="PRU01015"/>
    </source>
</evidence>
<organism evidence="7 8">
    <name type="scientific">Wickerhamomyces ciferrii (strain ATCC 14091 / BCRC 22168 / CBS 111 / JCM 3599 / NBRC 0793 / NRRL Y-1031 F-60-10)</name>
    <name type="common">Yeast</name>
    <name type="synonym">Pichia ciferrii</name>
    <dbReference type="NCBI Taxonomy" id="1206466"/>
    <lineage>
        <taxon>Eukaryota</taxon>
        <taxon>Fungi</taxon>
        <taxon>Dikarya</taxon>
        <taxon>Ascomycota</taxon>
        <taxon>Saccharomycotina</taxon>
        <taxon>Saccharomycetes</taxon>
        <taxon>Phaffomycetales</taxon>
        <taxon>Wickerhamomycetaceae</taxon>
        <taxon>Wickerhamomyces</taxon>
    </lineage>
</organism>
<dbReference type="SUPFAM" id="SSF53335">
    <property type="entry name" value="S-adenosyl-L-methionine-dependent methyltransferases"/>
    <property type="match status" value="1"/>
</dbReference>
<dbReference type="Pfam" id="PF22528">
    <property type="entry name" value="PRMT_C"/>
    <property type="match status" value="1"/>
</dbReference>
<accession>K0KWN1</accession>
<name>K0KWN1_WICCF</name>
<dbReference type="FunCoup" id="K0KWN1">
    <property type="interactions" value="979"/>
</dbReference>